<name>A0ABU4JKV6_9FLAO</name>
<evidence type="ECO:0000313" key="1">
    <source>
        <dbReference type="EMBL" id="MDW8550315.1"/>
    </source>
</evidence>
<evidence type="ECO:0000313" key="2">
    <source>
        <dbReference type="Proteomes" id="UP001204439"/>
    </source>
</evidence>
<evidence type="ECO:0008006" key="3">
    <source>
        <dbReference type="Google" id="ProtNLM"/>
    </source>
</evidence>
<dbReference type="Proteomes" id="UP001204439">
    <property type="component" value="Unassembled WGS sequence"/>
</dbReference>
<gene>
    <name evidence="1" type="ORF">NG800_015410</name>
</gene>
<protein>
    <recommendedName>
        <fullName evidence="3">Lipoprotein</fullName>
    </recommendedName>
</protein>
<reference evidence="1 2" key="1">
    <citation type="submission" date="2023-11" db="EMBL/GenBank/DDBJ databases">
        <title>First isolation, identification, and characterization of non-pathogenic Epilithonimonas ginsengisoli isolated from diseased farmed rainbow trout (Oncorhynchus mykiss) in Chile.</title>
        <authorList>
            <person name="Miranda C.D."/>
            <person name="Irgang R."/>
            <person name="Concha C."/>
            <person name="Rojas R."/>
            <person name="Avendano R."/>
        </authorList>
    </citation>
    <scope>NUCLEOTIDE SEQUENCE [LARGE SCALE GENOMIC DNA]</scope>
    <source>
        <strain evidence="1 2">FP99</strain>
    </source>
</reference>
<dbReference type="EMBL" id="JAMXLT020000029">
    <property type="protein sequence ID" value="MDW8550315.1"/>
    <property type="molecule type" value="Genomic_DNA"/>
</dbReference>
<sequence length="198" mass="23004">MKVINCIFLIVIFCLFSCNFSKKETKANSEEVENFINKNLDPDPGKPFFEFDAIDYYKLKIDEHTASNLLNTRRTALDSIKYNLILDETSENISDDHFLNNLDKVGYKKSEIDPSDFQNLTSLFSERSERDRLNFDCFPTFRNILVFKKDDKVIGVAKLDVNCNKYKIIGTTAHTETFGQGKDYEILSLIFNKYIDKN</sequence>
<organism evidence="1 2">
    <name type="scientific">Epilithonimonas ginsengisoli</name>
    <dbReference type="NCBI Taxonomy" id="1245592"/>
    <lineage>
        <taxon>Bacteria</taxon>
        <taxon>Pseudomonadati</taxon>
        <taxon>Bacteroidota</taxon>
        <taxon>Flavobacteriia</taxon>
        <taxon>Flavobacteriales</taxon>
        <taxon>Weeksellaceae</taxon>
        <taxon>Chryseobacterium group</taxon>
        <taxon>Epilithonimonas</taxon>
    </lineage>
</organism>
<proteinExistence type="predicted"/>
<comment type="caution">
    <text evidence="1">The sequence shown here is derived from an EMBL/GenBank/DDBJ whole genome shotgun (WGS) entry which is preliminary data.</text>
</comment>
<keyword evidence="2" id="KW-1185">Reference proteome</keyword>
<dbReference type="RefSeq" id="WP_063971534.1">
    <property type="nucleotide sequence ID" value="NZ_JAMXLT020000029.1"/>
</dbReference>
<accession>A0ABU4JKV6</accession>